<dbReference type="InterPro" id="IPR036388">
    <property type="entry name" value="WH-like_DNA-bd_sf"/>
</dbReference>
<evidence type="ECO:0000313" key="8">
    <source>
        <dbReference type="Proteomes" id="UP000291117"/>
    </source>
</evidence>
<gene>
    <name evidence="7" type="ORF">EZ444_02225</name>
</gene>
<dbReference type="AlphaFoldDB" id="A0A4R0NJN2"/>
<evidence type="ECO:0000256" key="3">
    <source>
        <dbReference type="ARBA" id="ARBA00023082"/>
    </source>
</evidence>
<proteinExistence type="inferred from homology"/>
<dbReference type="Gene3D" id="1.10.10.10">
    <property type="entry name" value="Winged helix-like DNA-binding domain superfamily/Winged helix DNA-binding domain"/>
    <property type="match status" value="1"/>
</dbReference>
<keyword evidence="2" id="KW-0805">Transcription regulation</keyword>
<dbReference type="InterPro" id="IPR039425">
    <property type="entry name" value="RNA_pol_sigma-70-like"/>
</dbReference>
<dbReference type="GO" id="GO:0006352">
    <property type="term" value="P:DNA-templated transcription initiation"/>
    <property type="evidence" value="ECO:0007669"/>
    <property type="project" value="InterPro"/>
</dbReference>
<dbReference type="InterPro" id="IPR013324">
    <property type="entry name" value="RNA_pol_sigma_r3/r4-like"/>
</dbReference>
<protein>
    <submittedName>
        <fullName evidence="7">RNA polymerase sigma-70 factor</fullName>
    </submittedName>
</protein>
<evidence type="ECO:0000259" key="5">
    <source>
        <dbReference type="Pfam" id="PF04542"/>
    </source>
</evidence>
<dbReference type="InterPro" id="IPR013249">
    <property type="entry name" value="RNA_pol_sigma70_r4_t2"/>
</dbReference>
<dbReference type="NCBIfam" id="TIGR02985">
    <property type="entry name" value="Sig70_bacteroi1"/>
    <property type="match status" value="1"/>
</dbReference>
<evidence type="ECO:0000256" key="2">
    <source>
        <dbReference type="ARBA" id="ARBA00023015"/>
    </source>
</evidence>
<dbReference type="SUPFAM" id="SSF88659">
    <property type="entry name" value="Sigma3 and sigma4 domains of RNA polymerase sigma factors"/>
    <property type="match status" value="1"/>
</dbReference>
<reference evidence="7 8" key="1">
    <citation type="submission" date="2019-02" db="EMBL/GenBank/DDBJ databases">
        <title>Pedobacter sp. RP-3-8 sp. nov., isolated from Arctic soil.</title>
        <authorList>
            <person name="Dahal R.H."/>
        </authorList>
    </citation>
    <scope>NUCLEOTIDE SEQUENCE [LARGE SCALE GENOMIC DNA]</scope>
    <source>
        <strain evidence="7 8">RP-3-8</strain>
    </source>
</reference>
<dbReference type="NCBIfam" id="TIGR02937">
    <property type="entry name" value="sigma70-ECF"/>
    <property type="match status" value="1"/>
</dbReference>
<accession>A0A4R0NJN2</accession>
<dbReference type="InterPro" id="IPR014284">
    <property type="entry name" value="RNA_pol_sigma-70_dom"/>
</dbReference>
<keyword evidence="3" id="KW-0731">Sigma factor</keyword>
<feature type="domain" description="RNA polymerase sigma factor 70 region 4 type 2" evidence="6">
    <location>
        <begin position="124"/>
        <end position="173"/>
    </location>
</feature>
<dbReference type="RefSeq" id="WP_131606790.1">
    <property type="nucleotide sequence ID" value="NZ_SJSM01000001.1"/>
</dbReference>
<dbReference type="InterPro" id="IPR007627">
    <property type="entry name" value="RNA_pol_sigma70_r2"/>
</dbReference>
<keyword evidence="4" id="KW-0804">Transcription</keyword>
<dbReference type="PANTHER" id="PTHR43133:SF46">
    <property type="entry name" value="RNA POLYMERASE SIGMA-70 FACTOR ECF SUBFAMILY"/>
    <property type="match status" value="1"/>
</dbReference>
<dbReference type="GO" id="GO:0016987">
    <property type="term" value="F:sigma factor activity"/>
    <property type="evidence" value="ECO:0007669"/>
    <property type="project" value="UniProtKB-KW"/>
</dbReference>
<comment type="caution">
    <text evidence="7">The sequence shown here is derived from an EMBL/GenBank/DDBJ whole genome shotgun (WGS) entry which is preliminary data.</text>
</comment>
<evidence type="ECO:0000256" key="4">
    <source>
        <dbReference type="ARBA" id="ARBA00023163"/>
    </source>
</evidence>
<dbReference type="Proteomes" id="UP000291117">
    <property type="component" value="Unassembled WGS sequence"/>
</dbReference>
<keyword evidence="8" id="KW-1185">Reference proteome</keyword>
<dbReference type="OrthoDB" id="764811at2"/>
<sequence length="191" mass="22441">MTQLSNKSDDDLLSAFQSGDKQAYEIIYDRYWQILFRFARKMLQDETAAKDVVQEVFTAFWIKISEVTINPPLAAFLYTLTRNKILDLVKHLKVETKYLASLNKMIQLSESLPDRMYIEKELYDQIELEIKKLPEKMRIVFEMSRKGYKSNKEIAEELNLSNKTVKNQIGNAIRILKSKLGNSIHIYLTFF</sequence>
<dbReference type="SUPFAM" id="SSF88946">
    <property type="entry name" value="Sigma2 domain of RNA polymerase sigma factors"/>
    <property type="match status" value="1"/>
</dbReference>
<dbReference type="InterPro" id="IPR013325">
    <property type="entry name" value="RNA_pol_sigma_r2"/>
</dbReference>
<dbReference type="InterPro" id="IPR014327">
    <property type="entry name" value="RNA_pol_sigma70_bacteroid"/>
</dbReference>
<organism evidence="7 8">
    <name type="scientific">Pedobacter hiemivivus</name>
    <dbReference type="NCBI Taxonomy" id="2530454"/>
    <lineage>
        <taxon>Bacteria</taxon>
        <taxon>Pseudomonadati</taxon>
        <taxon>Bacteroidota</taxon>
        <taxon>Sphingobacteriia</taxon>
        <taxon>Sphingobacteriales</taxon>
        <taxon>Sphingobacteriaceae</taxon>
        <taxon>Pedobacter</taxon>
    </lineage>
</organism>
<dbReference type="PANTHER" id="PTHR43133">
    <property type="entry name" value="RNA POLYMERASE ECF-TYPE SIGMA FACTO"/>
    <property type="match status" value="1"/>
</dbReference>
<dbReference type="Pfam" id="PF04542">
    <property type="entry name" value="Sigma70_r2"/>
    <property type="match status" value="1"/>
</dbReference>
<dbReference type="Gene3D" id="1.10.1740.10">
    <property type="match status" value="1"/>
</dbReference>
<evidence type="ECO:0000256" key="1">
    <source>
        <dbReference type="ARBA" id="ARBA00010641"/>
    </source>
</evidence>
<dbReference type="Pfam" id="PF08281">
    <property type="entry name" value="Sigma70_r4_2"/>
    <property type="match status" value="1"/>
</dbReference>
<comment type="similarity">
    <text evidence="1">Belongs to the sigma-70 factor family. ECF subfamily.</text>
</comment>
<evidence type="ECO:0000313" key="7">
    <source>
        <dbReference type="EMBL" id="TCC99513.1"/>
    </source>
</evidence>
<dbReference type="EMBL" id="SJSM01000001">
    <property type="protein sequence ID" value="TCC99513.1"/>
    <property type="molecule type" value="Genomic_DNA"/>
</dbReference>
<evidence type="ECO:0000259" key="6">
    <source>
        <dbReference type="Pfam" id="PF08281"/>
    </source>
</evidence>
<dbReference type="GO" id="GO:0003677">
    <property type="term" value="F:DNA binding"/>
    <property type="evidence" value="ECO:0007669"/>
    <property type="project" value="InterPro"/>
</dbReference>
<feature type="domain" description="RNA polymerase sigma-70 region 2" evidence="5">
    <location>
        <begin position="28"/>
        <end position="90"/>
    </location>
</feature>
<name>A0A4R0NJN2_9SPHI</name>